<keyword evidence="3" id="KW-0378">Hydrolase</keyword>
<organism evidence="3 4">
    <name type="scientific">Alteromonas gilva</name>
    <dbReference type="NCBI Taxonomy" id="2987522"/>
    <lineage>
        <taxon>Bacteria</taxon>
        <taxon>Pseudomonadati</taxon>
        <taxon>Pseudomonadota</taxon>
        <taxon>Gammaproteobacteria</taxon>
        <taxon>Alteromonadales</taxon>
        <taxon>Alteromonadaceae</taxon>
        <taxon>Alteromonas/Salinimonas group</taxon>
        <taxon>Alteromonas</taxon>
    </lineage>
</organism>
<gene>
    <name evidence="3" type="ORF">OIK42_03930</name>
</gene>
<evidence type="ECO:0000313" key="4">
    <source>
        <dbReference type="Proteomes" id="UP001218788"/>
    </source>
</evidence>
<keyword evidence="3" id="KW-0645">Protease</keyword>
<comment type="caution">
    <text evidence="3">The sequence shown here is derived from an EMBL/GenBank/DDBJ whole genome shotgun (WGS) entry which is preliminary data.</text>
</comment>
<keyword evidence="1" id="KW-1133">Transmembrane helix</keyword>
<keyword evidence="3" id="KW-0482">Metalloprotease</keyword>
<proteinExistence type="predicted"/>
<accession>A0ABT5KYQ2</accession>
<reference evidence="3 4" key="1">
    <citation type="submission" date="2022-10" db="EMBL/GenBank/DDBJ databases">
        <title>Alteromonas sp. chi3 Genome sequencing.</title>
        <authorList>
            <person name="Park S."/>
        </authorList>
    </citation>
    <scope>NUCLEOTIDE SEQUENCE [LARGE SCALE GENOMIC DNA]</scope>
    <source>
        <strain evidence="4">chi3</strain>
    </source>
</reference>
<evidence type="ECO:0000313" key="3">
    <source>
        <dbReference type="EMBL" id="MDC8829909.1"/>
    </source>
</evidence>
<sequence>MSAQTPLVSAFLCYSLVILLSAGAPRQWLRYVAPVIAIWLVHSITSSFVFALVGSVYIGLTYLLRTIAPARLASRFLWLCWGVLTLGLLTHTLPGYQGFILAANGMVKPDSVAVTLYVNTDKVLVAWSVMQWLSVWGKTSKQPVPRALQLSYWQTGLAAVAGISGILWGAVLLGLVNWQPLLTPLIATLMVSNLLNTCVTEELLFRGGLQRLLQRKMTPLAGLIVASAVFGAAHFSGGEWYMLLATLAGLLYGTIYWLTGRLLWAIICHWGLNVTHMLLFSWPMLPSASA</sequence>
<dbReference type="EMBL" id="JAQQXP010000001">
    <property type="protein sequence ID" value="MDC8829909.1"/>
    <property type="molecule type" value="Genomic_DNA"/>
</dbReference>
<feature type="transmembrane region" description="Helical" evidence="1">
    <location>
        <begin position="116"/>
        <end position="136"/>
    </location>
</feature>
<dbReference type="Pfam" id="PF02517">
    <property type="entry name" value="Rce1-like"/>
    <property type="match status" value="1"/>
</dbReference>
<feature type="transmembrane region" description="Helical" evidence="1">
    <location>
        <begin position="39"/>
        <end position="64"/>
    </location>
</feature>
<feature type="transmembrane region" description="Helical" evidence="1">
    <location>
        <begin position="217"/>
        <end position="234"/>
    </location>
</feature>
<keyword evidence="1" id="KW-0472">Membrane</keyword>
<feature type="transmembrane region" description="Helical" evidence="1">
    <location>
        <begin position="263"/>
        <end position="285"/>
    </location>
</feature>
<feature type="transmembrane region" description="Helical" evidence="1">
    <location>
        <begin position="157"/>
        <end position="176"/>
    </location>
</feature>
<keyword evidence="4" id="KW-1185">Reference proteome</keyword>
<evidence type="ECO:0000256" key="1">
    <source>
        <dbReference type="SAM" id="Phobius"/>
    </source>
</evidence>
<dbReference type="RefSeq" id="WP_273638481.1">
    <property type="nucleotide sequence ID" value="NZ_JAQQXP010000001.1"/>
</dbReference>
<name>A0ABT5KYQ2_9ALTE</name>
<feature type="domain" description="CAAX prenyl protease 2/Lysostaphin resistance protein A-like" evidence="2">
    <location>
        <begin position="187"/>
        <end position="274"/>
    </location>
</feature>
<dbReference type="InterPro" id="IPR003675">
    <property type="entry name" value="Rce1/LyrA-like_dom"/>
</dbReference>
<keyword evidence="1" id="KW-0812">Transmembrane</keyword>
<feature type="transmembrane region" description="Helical" evidence="1">
    <location>
        <begin position="76"/>
        <end position="96"/>
    </location>
</feature>
<evidence type="ECO:0000259" key="2">
    <source>
        <dbReference type="Pfam" id="PF02517"/>
    </source>
</evidence>
<dbReference type="GO" id="GO:0008237">
    <property type="term" value="F:metallopeptidase activity"/>
    <property type="evidence" value="ECO:0007669"/>
    <property type="project" value="UniProtKB-KW"/>
</dbReference>
<protein>
    <submittedName>
        <fullName evidence="3">CPBP family intramembrane metalloprotease</fullName>
    </submittedName>
</protein>
<feature type="transmembrane region" description="Helical" evidence="1">
    <location>
        <begin position="240"/>
        <end position="258"/>
    </location>
</feature>
<feature type="transmembrane region" description="Helical" evidence="1">
    <location>
        <begin position="182"/>
        <end position="205"/>
    </location>
</feature>
<dbReference type="Proteomes" id="UP001218788">
    <property type="component" value="Unassembled WGS sequence"/>
</dbReference>